<keyword evidence="2" id="KW-1185">Reference proteome</keyword>
<evidence type="ECO:0000313" key="1">
    <source>
        <dbReference type="EMBL" id="TEB20439.1"/>
    </source>
</evidence>
<name>A0A4Y7SFN0_COPMI</name>
<evidence type="ECO:0000313" key="2">
    <source>
        <dbReference type="Proteomes" id="UP000298030"/>
    </source>
</evidence>
<protein>
    <submittedName>
        <fullName evidence="1">Uncharacterized protein</fullName>
    </submittedName>
</protein>
<gene>
    <name evidence="1" type="ORF">FA13DRAFT_1717704</name>
</gene>
<dbReference type="AlphaFoldDB" id="A0A4Y7SFN0"/>
<proteinExistence type="predicted"/>
<reference evidence="1 2" key="1">
    <citation type="journal article" date="2019" name="Nat. Ecol. Evol.">
        <title>Megaphylogeny resolves global patterns of mushroom evolution.</title>
        <authorList>
            <person name="Varga T."/>
            <person name="Krizsan K."/>
            <person name="Foldi C."/>
            <person name="Dima B."/>
            <person name="Sanchez-Garcia M."/>
            <person name="Sanchez-Ramirez S."/>
            <person name="Szollosi G.J."/>
            <person name="Szarkandi J.G."/>
            <person name="Papp V."/>
            <person name="Albert L."/>
            <person name="Andreopoulos W."/>
            <person name="Angelini C."/>
            <person name="Antonin V."/>
            <person name="Barry K.W."/>
            <person name="Bougher N.L."/>
            <person name="Buchanan P."/>
            <person name="Buyck B."/>
            <person name="Bense V."/>
            <person name="Catcheside P."/>
            <person name="Chovatia M."/>
            <person name="Cooper J."/>
            <person name="Damon W."/>
            <person name="Desjardin D."/>
            <person name="Finy P."/>
            <person name="Geml J."/>
            <person name="Haridas S."/>
            <person name="Hughes K."/>
            <person name="Justo A."/>
            <person name="Karasinski D."/>
            <person name="Kautmanova I."/>
            <person name="Kiss B."/>
            <person name="Kocsube S."/>
            <person name="Kotiranta H."/>
            <person name="LaButti K.M."/>
            <person name="Lechner B.E."/>
            <person name="Liimatainen K."/>
            <person name="Lipzen A."/>
            <person name="Lukacs Z."/>
            <person name="Mihaltcheva S."/>
            <person name="Morgado L.N."/>
            <person name="Niskanen T."/>
            <person name="Noordeloos M.E."/>
            <person name="Ohm R.A."/>
            <person name="Ortiz-Santana B."/>
            <person name="Ovrebo C."/>
            <person name="Racz N."/>
            <person name="Riley R."/>
            <person name="Savchenko A."/>
            <person name="Shiryaev A."/>
            <person name="Soop K."/>
            <person name="Spirin V."/>
            <person name="Szebenyi C."/>
            <person name="Tomsovsky M."/>
            <person name="Tulloss R.E."/>
            <person name="Uehling J."/>
            <person name="Grigoriev I.V."/>
            <person name="Vagvolgyi C."/>
            <person name="Papp T."/>
            <person name="Martin F.M."/>
            <person name="Miettinen O."/>
            <person name="Hibbett D.S."/>
            <person name="Nagy L.G."/>
        </authorList>
    </citation>
    <scope>NUCLEOTIDE SEQUENCE [LARGE SCALE GENOMIC DNA]</scope>
    <source>
        <strain evidence="1 2">FP101781</strain>
    </source>
</reference>
<sequence length="261" mass="28459">MDQGLSLLHAPPEIARVPGSYDGVRTARTLATVVATDLREAPPNEWWCIKATSLYKGESQEKTIIQPPSNLSSTNLKTNLAKMIPTIRRRFTIPRSSWMGRRASEQSLRNPPAEFKDNDPETAAILAEHIASLLQDEGSLTFLPTKFKAKLLEEGSISDIDTVCGSHFSGIGSDDENIERAFFADDSTLLNEGGVVDVVAIGRPAQTHIAPSPLSKDRLGTACGAQCHELVDRIPTPAIQEGPFYIVHQCKQTQTVVPPSF</sequence>
<accession>A0A4Y7SFN0</accession>
<dbReference type="Proteomes" id="UP000298030">
    <property type="component" value="Unassembled WGS sequence"/>
</dbReference>
<organism evidence="1 2">
    <name type="scientific">Coprinellus micaceus</name>
    <name type="common">Glistening ink-cap mushroom</name>
    <name type="synonym">Coprinus micaceus</name>
    <dbReference type="NCBI Taxonomy" id="71717"/>
    <lineage>
        <taxon>Eukaryota</taxon>
        <taxon>Fungi</taxon>
        <taxon>Dikarya</taxon>
        <taxon>Basidiomycota</taxon>
        <taxon>Agaricomycotina</taxon>
        <taxon>Agaricomycetes</taxon>
        <taxon>Agaricomycetidae</taxon>
        <taxon>Agaricales</taxon>
        <taxon>Agaricineae</taxon>
        <taxon>Psathyrellaceae</taxon>
        <taxon>Coprinellus</taxon>
    </lineage>
</organism>
<comment type="caution">
    <text evidence="1">The sequence shown here is derived from an EMBL/GenBank/DDBJ whole genome shotgun (WGS) entry which is preliminary data.</text>
</comment>
<dbReference type="EMBL" id="QPFP01000139">
    <property type="protein sequence ID" value="TEB20439.1"/>
    <property type="molecule type" value="Genomic_DNA"/>
</dbReference>